<evidence type="ECO:0000313" key="2">
    <source>
        <dbReference type="EMBL" id="GAA4487665.1"/>
    </source>
</evidence>
<protein>
    <submittedName>
        <fullName evidence="2">Uncharacterized protein</fullName>
    </submittedName>
</protein>
<gene>
    <name evidence="2" type="ORF">GCM10023094_46400</name>
</gene>
<organism evidence="2 3">
    <name type="scientific">Rhodococcus olei</name>
    <dbReference type="NCBI Taxonomy" id="2161675"/>
    <lineage>
        <taxon>Bacteria</taxon>
        <taxon>Bacillati</taxon>
        <taxon>Actinomycetota</taxon>
        <taxon>Actinomycetes</taxon>
        <taxon>Mycobacteriales</taxon>
        <taxon>Nocardiaceae</taxon>
        <taxon>Rhodococcus</taxon>
    </lineage>
</organism>
<dbReference type="Proteomes" id="UP001501183">
    <property type="component" value="Unassembled WGS sequence"/>
</dbReference>
<accession>A0ABP8PJW2</accession>
<proteinExistence type="predicted"/>
<keyword evidence="1" id="KW-0812">Transmembrane</keyword>
<evidence type="ECO:0000256" key="1">
    <source>
        <dbReference type="SAM" id="Phobius"/>
    </source>
</evidence>
<keyword evidence="3" id="KW-1185">Reference proteome</keyword>
<keyword evidence="1" id="KW-1133">Transmembrane helix</keyword>
<dbReference type="EMBL" id="BAABFB010000069">
    <property type="protein sequence ID" value="GAA4487665.1"/>
    <property type="molecule type" value="Genomic_DNA"/>
</dbReference>
<feature type="transmembrane region" description="Helical" evidence="1">
    <location>
        <begin position="138"/>
        <end position="159"/>
    </location>
</feature>
<dbReference type="InterPro" id="IPR046498">
    <property type="entry name" value="Rv1476-like"/>
</dbReference>
<name>A0ABP8PJW2_9NOCA</name>
<sequence>MPAAHSIVFHPAPADIPPSVDIDTVLADLADDGVSAPADDVAALQAVVARANDEGVDLRIVVLAENPARDSQLRDIATEVGVHDGGTVLVLSPNWVGTYSDSLSRVTVEDAQDRAYTGNAVDSANQFLDAVVEPEAPYGLITAGLVVVVGGAAAVTWAVRSRRLDRRRAES</sequence>
<keyword evidence="1" id="KW-0472">Membrane</keyword>
<reference evidence="3" key="1">
    <citation type="journal article" date="2019" name="Int. J. Syst. Evol. Microbiol.">
        <title>The Global Catalogue of Microorganisms (GCM) 10K type strain sequencing project: providing services to taxonomists for standard genome sequencing and annotation.</title>
        <authorList>
            <consortium name="The Broad Institute Genomics Platform"/>
            <consortium name="The Broad Institute Genome Sequencing Center for Infectious Disease"/>
            <person name="Wu L."/>
            <person name="Ma J."/>
        </authorList>
    </citation>
    <scope>NUCLEOTIDE SEQUENCE [LARGE SCALE GENOMIC DNA]</scope>
    <source>
        <strain evidence="3">JCM 32206</strain>
    </source>
</reference>
<comment type="caution">
    <text evidence="2">The sequence shown here is derived from an EMBL/GenBank/DDBJ whole genome shotgun (WGS) entry which is preliminary data.</text>
</comment>
<dbReference type="Pfam" id="PF20381">
    <property type="entry name" value="Rv1476"/>
    <property type="match status" value="1"/>
</dbReference>
<dbReference type="RefSeq" id="WP_345351027.1">
    <property type="nucleotide sequence ID" value="NZ_BAABFB010000069.1"/>
</dbReference>
<evidence type="ECO:0000313" key="3">
    <source>
        <dbReference type="Proteomes" id="UP001501183"/>
    </source>
</evidence>